<evidence type="ECO:0000259" key="4">
    <source>
        <dbReference type="PROSITE" id="PS50048"/>
    </source>
</evidence>
<dbReference type="EMBL" id="CABFNO020001476">
    <property type="protein sequence ID" value="CAG9990952.1"/>
    <property type="molecule type" value="Genomic_DNA"/>
</dbReference>
<dbReference type="PROSITE" id="PS50048">
    <property type="entry name" value="ZN2_CY6_FUNGAL_2"/>
    <property type="match status" value="1"/>
</dbReference>
<gene>
    <name evidence="5" type="ORF">CBYS24578_00007179</name>
</gene>
<keyword evidence="3" id="KW-1133">Transmembrane helix</keyword>
<keyword evidence="1" id="KW-0539">Nucleus</keyword>
<keyword evidence="3" id="KW-0812">Transmembrane</keyword>
<feature type="domain" description="Zn(2)-C6 fungal-type" evidence="4">
    <location>
        <begin position="20"/>
        <end position="50"/>
    </location>
</feature>
<dbReference type="InterPro" id="IPR001138">
    <property type="entry name" value="Zn2Cys6_DnaBD"/>
</dbReference>
<reference evidence="6" key="1">
    <citation type="submission" date="2019-06" db="EMBL/GenBank/DDBJ databases">
        <authorList>
            <person name="Broberg M."/>
        </authorList>
    </citation>
    <scope>NUCLEOTIDE SEQUENCE [LARGE SCALE GENOMIC DNA]</scope>
</reference>
<reference evidence="5 6" key="2">
    <citation type="submission" date="2021-10" db="EMBL/GenBank/DDBJ databases">
        <authorList>
            <person name="Piombo E."/>
        </authorList>
    </citation>
    <scope>NUCLEOTIDE SEQUENCE [LARGE SCALE GENOMIC DNA]</scope>
</reference>
<feature type="transmembrane region" description="Helical" evidence="3">
    <location>
        <begin position="550"/>
        <end position="569"/>
    </location>
</feature>
<dbReference type="Pfam" id="PF00172">
    <property type="entry name" value="Zn_clus"/>
    <property type="match status" value="1"/>
</dbReference>
<dbReference type="GO" id="GO:0008270">
    <property type="term" value="F:zinc ion binding"/>
    <property type="evidence" value="ECO:0007669"/>
    <property type="project" value="InterPro"/>
</dbReference>
<dbReference type="GO" id="GO:0000981">
    <property type="term" value="F:DNA-binding transcription factor activity, RNA polymerase II-specific"/>
    <property type="evidence" value="ECO:0007669"/>
    <property type="project" value="InterPro"/>
</dbReference>
<dbReference type="Gene3D" id="4.10.240.10">
    <property type="entry name" value="Zn(2)-C6 fungal-type DNA-binding domain"/>
    <property type="match status" value="1"/>
</dbReference>
<dbReference type="SMART" id="SM00066">
    <property type="entry name" value="GAL4"/>
    <property type="match status" value="1"/>
</dbReference>
<organism evidence="5 6">
    <name type="scientific">Clonostachys byssicola</name>
    <dbReference type="NCBI Taxonomy" id="160290"/>
    <lineage>
        <taxon>Eukaryota</taxon>
        <taxon>Fungi</taxon>
        <taxon>Dikarya</taxon>
        <taxon>Ascomycota</taxon>
        <taxon>Pezizomycotina</taxon>
        <taxon>Sordariomycetes</taxon>
        <taxon>Hypocreomycetidae</taxon>
        <taxon>Hypocreales</taxon>
        <taxon>Bionectriaceae</taxon>
        <taxon>Clonostachys</taxon>
    </lineage>
</organism>
<name>A0A9N9UM35_9HYPO</name>
<evidence type="ECO:0000256" key="1">
    <source>
        <dbReference type="ARBA" id="ARBA00023242"/>
    </source>
</evidence>
<comment type="caution">
    <text evidence="5">The sequence shown here is derived from an EMBL/GenBank/DDBJ whole genome shotgun (WGS) entry which is preliminary data.</text>
</comment>
<dbReference type="CDD" id="cd00067">
    <property type="entry name" value="GAL4"/>
    <property type="match status" value="1"/>
</dbReference>
<proteinExistence type="predicted"/>
<dbReference type="Proteomes" id="UP000754883">
    <property type="component" value="Unassembled WGS sequence"/>
</dbReference>
<evidence type="ECO:0000313" key="6">
    <source>
        <dbReference type="Proteomes" id="UP000754883"/>
    </source>
</evidence>
<accession>A0A9N9UM35</accession>
<keyword evidence="3" id="KW-0472">Membrane</keyword>
<evidence type="ECO:0000256" key="2">
    <source>
        <dbReference type="SAM" id="MobiDB-lite"/>
    </source>
</evidence>
<dbReference type="SUPFAM" id="SSF57701">
    <property type="entry name" value="Zn2/Cys6 DNA-binding domain"/>
    <property type="match status" value="1"/>
</dbReference>
<protein>
    <recommendedName>
        <fullName evidence="4">Zn(2)-C6 fungal-type domain-containing protein</fullName>
    </recommendedName>
</protein>
<dbReference type="InterPro" id="IPR036864">
    <property type="entry name" value="Zn2-C6_fun-type_DNA-bd_sf"/>
</dbReference>
<feature type="compositionally biased region" description="Polar residues" evidence="2">
    <location>
        <begin position="94"/>
        <end position="105"/>
    </location>
</feature>
<evidence type="ECO:0000256" key="3">
    <source>
        <dbReference type="SAM" id="Phobius"/>
    </source>
</evidence>
<feature type="region of interest" description="Disordered" evidence="2">
    <location>
        <begin position="87"/>
        <end position="112"/>
    </location>
</feature>
<dbReference type="InterPro" id="IPR053181">
    <property type="entry name" value="EcdB-like_regulator"/>
</dbReference>
<dbReference type="CDD" id="cd12148">
    <property type="entry name" value="fungal_TF_MHR"/>
    <property type="match status" value="1"/>
</dbReference>
<sequence>MDQDQFVSSRFPNRRRATQACVPCRTRKTRCDAAQPKCGYCAQHNVECIYREAQQPRIDHGTQVILERIQLLEDRLTSVQLVDATPAASVLPSRPTQAQPPQNTEAEPEGRIASSHTANANHVHDWPIVRQLLSEAPGLERQLAGGATDIFFESPTKMRPPPSSWRLFEQYSSISNAEYQRLIEIYFAEVNVIFPLLSSDDLYLIYSQVVTEDTVEWQETRTPVPVGEYALLMLVLTMATYVSKGCNKVMLSLNPMPDDPQEDLLWSKAVLLLGPVSSEMSIIAAQCLMLASLYRGAKGRVAESFHWSHLASVKCDALAHSYIHVKHIRPPDEFARLFWVAYIYESDFVSEVSLNQPSGIVRYEDLIPYPTVKELAGGRTSAESVAIARQEELVAFQITTNASIRRFLNRVNSTVYSPSEHLHHQGSDYAAWLLRLTADLWSHHAAVYNNLPEFLLTSYQNDAPIADSPTAHIEGLLPRGNNPWNIVRLKGRYYAGQYIIHRPFVEYVLLNTDRLESHPAKHSILNGCMMCIEGCAGFIRVFNVDPANSITGLFAGGMVTFTMITILMVSTITPAMSSIVPHDVEESIITGVHNLRRFSNSVREFSWHLKILERLDISRKARLAGSNS</sequence>
<dbReference type="OrthoDB" id="10261408at2759"/>
<evidence type="ECO:0000313" key="5">
    <source>
        <dbReference type="EMBL" id="CAG9990952.1"/>
    </source>
</evidence>
<dbReference type="PROSITE" id="PS00463">
    <property type="entry name" value="ZN2_CY6_FUNGAL_1"/>
    <property type="match status" value="1"/>
</dbReference>
<dbReference type="PANTHER" id="PTHR47785">
    <property type="entry name" value="ZN(II)2CYS6 TRANSCRIPTION FACTOR (EUROFUNG)-RELATED-RELATED"/>
    <property type="match status" value="1"/>
</dbReference>
<keyword evidence="6" id="KW-1185">Reference proteome</keyword>
<dbReference type="AlphaFoldDB" id="A0A9N9UM35"/>